<sequence length="91" mass="10475">MFTLESNVPKYSKKSLIRPKSKPWIDPNCAHYLCLTQFPNPRQHFILFLFALIGSGFKGLLIDLFNILFEFSNLTPKVSLSNRSNVNEKSI</sequence>
<evidence type="ECO:0000256" key="1">
    <source>
        <dbReference type="SAM" id="Phobius"/>
    </source>
</evidence>
<gene>
    <name evidence="2" type="ORF">BpHYR1_042870</name>
</gene>
<protein>
    <submittedName>
        <fullName evidence="2">Uncharacterized protein</fullName>
    </submittedName>
</protein>
<evidence type="ECO:0000313" key="2">
    <source>
        <dbReference type="EMBL" id="RNA34310.1"/>
    </source>
</evidence>
<proteinExistence type="predicted"/>
<name>A0A3M7SFG6_BRAPC</name>
<comment type="caution">
    <text evidence="2">The sequence shown here is derived from an EMBL/GenBank/DDBJ whole genome shotgun (WGS) entry which is preliminary data.</text>
</comment>
<accession>A0A3M7SFG6</accession>
<dbReference type="Proteomes" id="UP000276133">
    <property type="component" value="Unassembled WGS sequence"/>
</dbReference>
<keyword evidence="1" id="KW-0472">Membrane</keyword>
<dbReference type="AlphaFoldDB" id="A0A3M7SFG6"/>
<dbReference type="EMBL" id="REGN01001500">
    <property type="protein sequence ID" value="RNA34310.1"/>
    <property type="molecule type" value="Genomic_DNA"/>
</dbReference>
<keyword evidence="1" id="KW-1133">Transmembrane helix</keyword>
<keyword evidence="3" id="KW-1185">Reference proteome</keyword>
<reference evidence="2 3" key="1">
    <citation type="journal article" date="2018" name="Sci. Rep.">
        <title>Genomic signatures of local adaptation to the degree of environmental predictability in rotifers.</title>
        <authorList>
            <person name="Franch-Gras L."/>
            <person name="Hahn C."/>
            <person name="Garcia-Roger E.M."/>
            <person name="Carmona M.J."/>
            <person name="Serra M."/>
            <person name="Gomez A."/>
        </authorList>
    </citation>
    <scope>NUCLEOTIDE SEQUENCE [LARGE SCALE GENOMIC DNA]</scope>
    <source>
        <strain evidence="2">HYR1</strain>
    </source>
</reference>
<organism evidence="2 3">
    <name type="scientific">Brachionus plicatilis</name>
    <name type="common">Marine rotifer</name>
    <name type="synonym">Brachionus muelleri</name>
    <dbReference type="NCBI Taxonomy" id="10195"/>
    <lineage>
        <taxon>Eukaryota</taxon>
        <taxon>Metazoa</taxon>
        <taxon>Spiralia</taxon>
        <taxon>Gnathifera</taxon>
        <taxon>Rotifera</taxon>
        <taxon>Eurotatoria</taxon>
        <taxon>Monogononta</taxon>
        <taxon>Pseudotrocha</taxon>
        <taxon>Ploima</taxon>
        <taxon>Brachionidae</taxon>
        <taxon>Brachionus</taxon>
    </lineage>
</organism>
<evidence type="ECO:0000313" key="3">
    <source>
        <dbReference type="Proteomes" id="UP000276133"/>
    </source>
</evidence>
<feature type="transmembrane region" description="Helical" evidence="1">
    <location>
        <begin position="45"/>
        <end position="69"/>
    </location>
</feature>
<keyword evidence="1" id="KW-0812">Transmembrane</keyword>